<dbReference type="EMBL" id="UINC01000460">
    <property type="protein sequence ID" value="SUZ55769.1"/>
    <property type="molecule type" value="Genomic_DNA"/>
</dbReference>
<sequence length="115" mass="12835">MSDDCLFCKIINGDIPADIVAQTDNALAFRDINPQAKTHVLIIPKVHIQSTRELNDDNVHYLMDMAVMANNIAENEGIMESGYRWVINTGDDGGQTVHHIHLHLLGGRQLHWPPG</sequence>
<dbReference type="PRINTS" id="PR00332">
    <property type="entry name" value="HISTRIAD"/>
</dbReference>
<dbReference type="InterPro" id="IPR001310">
    <property type="entry name" value="Histidine_triad_HIT"/>
</dbReference>
<dbReference type="CDD" id="cd01276">
    <property type="entry name" value="PKCI_related"/>
    <property type="match status" value="1"/>
</dbReference>
<dbReference type="SUPFAM" id="SSF54197">
    <property type="entry name" value="HIT-like"/>
    <property type="match status" value="1"/>
</dbReference>
<dbReference type="InterPro" id="IPR011146">
    <property type="entry name" value="HIT-like"/>
</dbReference>
<dbReference type="InterPro" id="IPR036265">
    <property type="entry name" value="HIT-like_sf"/>
</dbReference>
<dbReference type="GO" id="GO:0003824">
    <property type="term" value="F:catalytic activity"/>
    <property type="evidence" value="ECO:0007669"/>
    <property type="project" value="InterPro"/>
</dbReference>
<evidence type="ECO:0000313" key="2">
    <source>
        <dbReference type="EMBL" id="SUZ55769.1"/>
    </source>
</evidence>
<protein>
    <recommendedName>
        <fullName evidence="1">HIT domain-containing protein</fullName>
    </recommendedName>
</protein>
<dbReference type="PROSITE" id="PS51084">
    <property type="entry name" value="HIT_2"/>
    <property type="match status" value="1"/>
</dbReference>
<gene>
    <name evidence="2" type="ORF">METZ01_LOCUS8623</name>
</gene>
<dbReference type="Gene3D" id="3.30.428.10">
    <property type="entry name" value="HIT-like"/>
    <property type="match status" value="1"/>
</dbReference>
<organism evidence="2">
    <name type="scientific">marine metagenome</name>
    <dbReference type="NCBI Taxonomy" id="408172"/>
    <lineage>
        <taxon>unclassified sequences</taxon>
        <taxon>metagenomes</taxon>
        <taxon>ecological metagenomes</taxon>
    </lineage>
</organism>
<dbReference type="Pfam" id="PF01230">
    <property type="entry name" value="HIT"/>
    <property type="match status" value="1"/>
</dbReference>
<feature type="domain" description="HIT" evidence="1">
    <location>
        <begin position="6"/>
        <end position="115"/>
    </location>
</feature>
<reference evidence="2" key="1">
    <citation type="submission" date="2018-05" db="EMBL/GenBank/DDBJ databases">
        <authorList>
            <person name="Lanie J.A."/>
            <person name="Ng W.-L."/>
            <person name="Kazmierczak K.M."/>
            <person name="Andrzejewski T.M."/>
            <person name="Davidsen T.M."/>
            <person name="Wayne K.J."/>
            <person name="Tettelin H."/>
            <person name="Glass J.I."/>
            <person name="Rusch D."/>
            <person name="Podicherti R."/>
            <person name="Tsui H.-C.T."/>
            <person name="Winkler M.E."/>
        </authorList>
    </citation>
    <scope>NUCLEOTIDE SEQUENCE</scope>
</reference>
<proteinExistence type="predicted"/>
<dbReference type="PANTHER" id="PTHR23089">
    <property type="entry name" value="HISTIDINE TRIAD HIT PROTEIN"/>
    <property type="match status" value="1"/>
</dbReference>
<evidence type="ECO:0000259" key="1">
    <source>
        <dbReference type="PROSITE" id="PS51084"/>
    </source>
</evidence>
<dbReference type="PROSITE" id="PS00892">
    <property type="entry name" value="HIT_1"/>
    <property type="match status" value="1"/>
</dbReference>
<dbReference type="InterPro" id="IPR019808">
    <property type="entry name" value="Histidine_triad_CS"/>
</dbReference>
<dbReference type="AlphaFoldDB" id="A0A381NN48"/>
<accession>A0A381NN48</accession>
<name>A0A381NN48_9ZZZZ</name>